<dbReference type="AlphaFoldDB" id="A0A182QNK2"/>
<keyword evidence="3" id="KW-1185">Reference proteome</keyword>
<evidence type="ECO:0000313" key="3">
    <source>
        <dbReference type="Proteomes" id="UP000075886"/>
    </source>
</evidence>
<organism evidence="2 3">
    <name type="scientific">Anopheles farauti</name>
    <dbReference type="NCBI Taxonomy" id="69004"/>
    <lineage>
        <taxon>Eukaryota</taxon>
        <taxon>Metazoa</taxon>
        <taxon>Ecdysozoa</taxon>
        <taxon>Arthropoda</taxon>
        <taxon>Hexapoda</taxon>
        <taxon>Insecta</taxon>
        <taxon>Pterygota</taxon>
        <taxon>Neoptera</taxon>
        <taxon>Endopterygota</taxon>
        <taxon>Diptera</taxon>
        <taxon>Nematocera</taxon>
        <taxon>Culicoidea</taxon>
        <taxon>Culicidae</taxon>
        <taxon>Anophelinae</taxon>
        <taxon>Anopheles</taxon>
    </lineage>
</organism>
<dbReference type="EnsemblMetazoa" id="AFAF013770-RA">
    <property type="protein sequence ID" value="AFAF013770-PA"/>
    <property type="gene ID" value="AFAF013770"/>
</dbReference>
<feature type="compositionally biased region" description="Low complexity" evidence="1">
    <location>
        <begin position="167"/>
        <end position="181"/>
    </location>
</feature>
<proteinExistence type="predicted"/>
<accession>A0A182QNK2</accession>
<name>A0A182QNK2_9DIPT</name>
<evidence type="ECO:0000256" key="1">
    <source>
        <dbReference type="SAM" id="MobiDB-lite"/>
    </source>
</evidence>
<protein>
    <submittedName>
        <fullName evidence="2">Uncharacterized protein</fullName>
    </submittedName>
</protein>
<sequence length="405" mass="43558">MVQRQEVVDGRVAEAVRWGTPVAGTEHLQHLLHVELVRLGRFAARPELVRLELAPRHHHHHHHQEQQNEIRSVPAHPSAGSRLPDRAGQCVLPSRTFDAYSFALTVPFFTPSFTFTTPSWTPSFTLADRSPRKPLTRSIVPGCSSLESASARSRWERCSGTDLEETVAAATTTSTPTNSASPREPMLDAPINDRSKEREPLTANVGDCGLDISRDISPAVPNRFTTIIQLIVRRALGRESATPSFTEVAALSRLSFILAVPCLKADVKSSRKRDILLVSGDAVAFASGISAGGEPDDASDLSPVTVSIGEVSTPAAISSATTPNNSLTVRISLASTIVTNAPAGHLHLLLRMQIRRRWCGGVGANVTRLTSRSSKTGKEPAANVRTAGKVTVPTGFEFRACPKGS</sequence>
<dbReference type="VEuPathDB" id="VectorBase:AFAF013770"/>
<dbReference type="EMBL" id="AXCN02001340">
    <property type="status" value="NOT_ANNOTATED_CDS"/>
    <property type="molecule type" value="Genomic_DNA"/>
</dbReference>
<feature type="region of interest" description="Disordered" evidence="1">
    <location>
        <begin position="167"/>
        <end position="191"/>
    </location>
</feature>
<reference evidence="2" key="2">
    <citation type="submission" date="2020-05" db="UniProtKB">
        <authorList>
            <consortium name="EnsemblMetazoa"/>
        </authorList>
    </citation>
    <scope>IDENTIFICATION</scope>
    <source>
        <strain evidence="2">FAR1</strain>
    </source>
</reference>
<dbReference type="EMBL" id="AXCN02001339">
    <property type="status" value="NOT_ANNOTATED_CDS"/>
    <property type="molecule type" value="Genomic_DNA"/>
</dbReference>
<dbReference type="Proteomes" id="UP000075886">
    <property type="component" value="Unassembled WGS sequence"/>
</dbReference>
<reference evidence="3" key="1">
    <citation type="submission" date="2014-01" db="EMBL/GenBank/DDBJ databases">
        <title>The Genome Sequence of Anopheles farauti FAR1 (V2).</title>
        <authorList>
            <consortium name="The Broad Institute Genomics Platform"/>
            <person name="Neafsey D.E."/>
            <person name="Besansky N."/>
            <person name="Howell P."/>
            <person name="Walton C."/>
            <person name="Young S.K."/>
            <person name="Zeng Q."/>
            <person name="Gargeya S."/>
            <person name="Fitzgerald M."/>
            <person name="Haas B."/>
            <person name="Abouelleil A."/>
            <person name="Allen A.W."/>
            <person name="Alvarado L."/>
            <person name="Arachchi H.M."/>
            <person name="Berlin A.M."/>
            <person name="Chapman S.B."/>
            <person name="Gainer-Dewar J."/>
            <person name="Goldberg J."/>
            <person name="Griggs A."/>
            <person name="Gujja S."/>
            <person name="Hansen M."/>
            <person name="Howarth C."/>
            <person name="Imamovic A."/>
            <person name="Ireland A."/>
            <person name="Larimer J."/>
            <person name="McCowan C."/>
            <person name="Murphy C."/>
            <person name="Pearson M."/>
            <person name="Poon T.W."/>
            <person name="Priest M."/>
            <person name="Roberts A."/>
            <person name="Saif S."/>
            <person name="Shea T."/>
            <person name="Sisk P."/>
            <person name="Sykes S."/>
            <person name="Wortman J."/>
            <person name="Nusbaum C."/>
            <person name="Birren B."/>
        </authorList>
    </citation>
    <scope>NUCLEOTIDE SEQUENCE [LARGE SCALE GENOMIC DNA]</scope>
    <source>
        <strain evidence="3">FAR1</strain>
    </source>
</reference>
<evidence type="ECO:0000313" key="2">
    <source>
        <dbReference type="EnsemblMetazoa" id="AFAF013770-PA"/>
    </source>
</evidence>
<feature type="region of interest" description="Disordered" evidence="1">
    <location>
        <begin position="56"/>
        <end position="87"/>
    </location>
</feature>